<organism evidence="2 3">
    <name type="scientific">Protopolystoma xenopodis</name>
    <dbReference type="NCBI Taxonomy" id="117903"/>
    <lineage>
        <taxon>Eukaryota</taxon>
        <taxon>Metazoa</taxon>
        <taxon>Spiralia</taxon>
        <taxon>Lophotrochozoa</taxon>
        <taxon>Platyhelminthes</taxon>
        <taxon>Monogenea</taxon>
        <taxon>Polyopisthocotylea</taxon>
        <taxon>Polystomatidea</taxon>
        <taxon>Polystomatidae</taxon>
        <taxon>Protopolystoma</taxon>
    </lineage>
</organism>
<dbReference type="AlphaFoldDB" id="A0A448WTS6"/>
<keyword evidence="3" id="KW-1185">Reference proteome</keyword>
<sequence length="100" mass="10845">MDASLASIDMNVPHLMQNIRLLDEMDAIEAAAAETEADRETRDRHRAALRLAAQNLSQAFLDLMQSAMPPDDDEMTDAGEADATSLVSNSQDSKGSNEIP</sequence>
<proteinExistence type="predicted"/>
<dbReference type="Proteomes" id="UP000784294">
    <property type="component" value="Unassembled WGS sequence"/>
</dbReference>
<feature type="compositionally biased region" description="Acidic residues" evidence="1">
    <location>
        <begin position="70"/>
        <end position="80"/>
    </location>
</feature>
<protein>
    <submittedName>
        <fullName evidence="2">Uncharacterized protein</fullName>
    </submittedName>
</protein>
<accession>A0A448WTS6</accession>
<feature type="region of interest" description="Disordered" evidence="1">
    <location>
        <begin position="66"/>
        <end position="100"/>
    </location>
</feature>
<feature type="compositionally biased region" description="Polar residues" evidence="1">
    <location>
        <begin position="85"/>
        <end position="100"/>
    </location>
</feature>
<evidence type="ECO:0000256" key="1">
    <source>
        <dbReference type="SAM" id="MobiDB-lite"/>
    </source>
</evidence>
<evidence type="ECO:0000313" key="3">
    <source>
        <dbReference type="Proteomes" id="UP000784294"/>
    </source>
</evidence>
<gene>
    <name evidence="2" type="ORF">PXEA_LOCUS13500</name>
</gene>
<comment type="caution">
    <text evidence="2">The sequence shown here is derived from an EMBL/GenBank/DDBJ whole genome shotgun (WGS) entry which is preliminary data.</text>
</comment>
<dbReference type="EMBL" id="CAAALY010044537">
    <property type="protein sequence ID" value="VEL20060.1"/>
    <property type="molecule type" value="Genomic_DNA"/>
</dbReference>
<name>A0A448WTS6_9PLAT</name>
<evidence type="ECO:0000313" key="2">
    <source>
        <dbReference type="EMBL" id="VEL20060.1"/>
    </source>
</evidence>
<reference evidence="2" key="1">
    <citation type="submission" date="2018-11" db="EMBL/GenBank/DDBJ databases">
        <authorList>
            <consortium name="Pathogen Informatics"/>
        </authorList>
    </citation>
    <scope>NUCLEOTIDE SEQUENCE</scope>
</reference>